<reference evidence="2 3" key="1">
    <citation type="submission" date="2018-06" db="EMBL/GenBank/DDBJ databases">
        <title>Draft sequence of Acidithiobacillus ferrooxidans CCM 4253.</title>
        <authorList>
            <person name="Moya-Beltran A."/>
            <person name="Castro M."/>
            <person name="Covarrubias P.C."/>
            <person name="Issotta F."/>
            <person name="Janiczek O."/>
            <person name="Mandl M."/>
            <person name="Kucera J."/>
            <person name="Quatrini R."/>
        </authorList>
    </citation>
    <scope>NUCLEOTIDE SEQUENCE [LARGE SCALE GENOMIC DNA]</scope>
    <source>
        <strain evidence="2 3">CCM 4253</strain>
    </source>
</reference>
<sequence length="84" mass="9142">MLTEKFIEKVKTGIKVLSIISAIIMAVCGFVLALSFSVHWILRLNDMPRTAVNVAKGMYVGFIVIVGGIFIIGSTIKELIGSEE</sequence>
<dbReference type="AlphaFoldDB" id="A0A2W1K7Z0"/>
<keyword evidence="1" id="KW-0472">Membrane</keyword>
<gene>
    <name evidence="2" type="ORF">DN052_07635</name>
</gene>
<evidence type="ECO:0000313" key="2">
    <source>
        <dbReference type="EMBL" id="PZD82853.1"/>
    </source>
</evidence>
<dbReference type="Proteomes" id="UP000248886">
    <property type="component" value="Unassembled WGS sequence"/>
</dbReference>
<name>A0A2W1K7Z0_ACIFR</name>
<keyword evidence="1" id="KW-0812">Transmembrane</keyword>
<feature type="transmembrane region" description="Helical" evidence="1">
    <location>
        <begin position="12"/>
        <end position="38"/>
    </location>
</feature>
<dbReference type="EMBL" id="QKQP01000001">
    <property type="protein sequence ID" value="PZD82853.1"/>
    <property type="molecule type" value="Genomic_DNA"/>
</dbReference>
<proteinExistence type="predicted"/>
<evidence type="ECO:0000313" key="3">
    <source>
        <dbReference type="Proteomes" id="UP000248886"/>
    </source>
</evidence>
<evidence type="ECO:0000256" key="1">
    <source>
        <dbReference type="SAM" id="Phobius"/>
    </source>
</evidence>
<feature type="transmembrane region" description="Helical" evidence="1">
    <location>
        <begin position="58"/>
        <end position="76"/>
    </location>
</feature>
<protein>
    <submittedName>
        <fullName evidence="2">Uncharacterized protein</fullName>
    </submittedName>
</protein>
<comment type="caution">
    <text evidence="2">The sequence shown here is derived from an EMBL/GenBank/DDBJ whole genome shotgun (WGS) entry which is preliminary data.</text>
</comment>
<organism evidence="2 3">
    <name type="scientific">Acidithiobacillus ferrooxidans</name>
    <name type="common">Thiobacillus ferrooxidans</name>
    <dbReference type="NCBI Taxonomy" id="920"/>
    <lineage>
        <taxon>Bacteria</taxon>
        <taxon>Pseudomonadati</taxon>
        <taxon>Pseudomonadota</taxon>
        <taxon>Acidithiobacillia</taxon>
        <taxon>Acidithiobacillales</taxon>
        <taxon>Acidithiobacillaceae</taxon>
        <taxon>Acidithiobacillus</taxon>
    </lineage>
</organism>
<dbReference type="RefSeq" id="WP_054608936.1">
    <property type="nucleotide sequence ID" value="NZ_AP025160.1"/>
</dbReference>
<accession>A0A2W1K7Z0</accession>
<keyword evidence="1" id="KW-1133">Transmembrane helix</keyword>